<dbReference type="InterPro" id="IPR029058">
    <property type="entry name" value="AB_hydrolase_fold"/>
</dbReference>
<reference evidence="2 3" key="1">
    <citation type="submission" date="2012-12" db="EMBL/GenBank/DDBJ databases">
        <title>Whole genome shotgun sequence of Gordonia hirsuta NBRC 16056.</title>
        <authorList>
            <person name="Isaki-Nakamura S."/>
            <person name="Hosoyama A."/>
            <person name="Tsuchikane K."/>
            <person name="Katsumata H."/>
            <person name="Baba S."/>
            <person name="Yamazaki S."/>
            <person name="Fujita N."/>
        </authorList>
    </citation>
    <scope>NUCLEOTIDE SEQUENCE [LARGE SCALE GENOMIC DNA]</scope>
    <source>
        <strain evidence="2 3">NBRC 16056</strain>
    </source>
</reference>
<dbReference type="EMBL" id="BANT01000035">
    <property type="protein sequence ID" value="GAC58253.1"/>
    <property type="molecule type" value="Genomic_DNA"/>
</dbReference>
<evidence type="ECO:0000313" key="3">
    <source>
        <dbReference type="Proteomes" id="UP000053405"/>
    </source>
</evidence>
<dbReference type="OrthoDB" id="9794645at2"/>
<dbReference type="InterPro" id="IPR021440">
    <property type="entry name" value="DUF3089"/>
</dbReference>
<dbReference type="eggNOG" id="COG2267">
    <property type="taxonomic scope" value="Bacteria"/>
</dbReference>
<comment type="caution">
    <text evidence="2">The sequence shown here is derived from an EMBL/GenBank/DDBJ whole genome shotgun (WGS) entry which is preliminary data.</text>
</comment>
<keyword evidence="3" id="KW-1185">Reference proteome</keyword>
<name>L7LDX7_9ACTN</name>
<protein>
    <recommendedName>
        <fullName evidence="4">DUF3089 domain-containing protein</fullName>
    </recommendedName>
</protein>
<feature type="signal peptide" evidence="1">
    <location>
        <begin position="1"/>
        <end position="29"/>
    </location>
</feature>
<dbReference type="STRING" id="1121927.GOHSU_35_00480"/>
<evidence type="ECO:0000256" key="1">
    <source>
        <dbReference type="SAM" id="SignalP"/>
    </source>
</evidence>
<dbReference type="ESTHER" id="9acto-l7ldx7">
    <property type="family name" value="Duf_3089"/>
</dbReference>
<evidence type="ECO:0000313" key="2">
    <source>
        <dbReference type="EMBL" id="GAC58253.1"/>
    </source>
</evidence>
<proteinExistence type="predicted"/>
<dbReference type="Proteomes" id="UP000053405">
    <property type="component" value="Unassembled WGS sequence"/>
</dbReference>
<organism evidence="2 3">
    <name type="scientific">Gordonia hirsuta DSM 44140 = NBRC 16056</name>
    <dbReference type="NCBI Taxonomy" id="1121927"/>
    <lineage>
        <taxon>Bacteria</taxon>
        <taxon>Bacillati</taxon>
        <taxon>Actinomycetota</taxon>
        <taxon>Actinomycetes</taxon>
        <taxon>Mycobacteriales</taxon>
        <taxon>Gordoniaceae</taxon>
        <taxon>Gordonia</taxon>
    </lineage>
</organism>
<keyword evidence="1" id="KW-0732">Signal</keyword>
<feature type="chain" id="PRO_5003980467" description="DUF3089 domain-containing protein" evidence="1">
    <location>
        <begin position="30"/>
        <end position="386"/>
    </location>
</feature>
<dbReference type="RefSeq" id="WP_005942087.1">
    <property type="nucleotide sequence ID" value="NZ_ATVK01000018.1"/>
</dbReference>
<dbReference type="Gene3D" id="3.40.50.1820">
    <property type="entry name" value="alpha/beta hydrolase"/>
    <property type="match status" value="1"/>
</dbReference>
<accession>L7LDX7</accession>
<gene>
    <name evidence="2" type="ORF">GOHSU_35_00480</name>
</gene>
<dbReference type="Pfam" id="PF11288">
    <property type="entry name" value="DUF3089"/>
    <property type="match status" value="1"/>
</dbReference>
<dbReference type="AlphaFoldDB" id="L7LDX7"/>
<dbReference type="SUPFAM" id="SSF53474">
    <property type="entry name" value="alpha/beta-Hydrolases"/>
    <property type="match status" value="1"/>
</dbReference>
<sequence>MKLRRLAVVAAIAAVTAGLAVAVPAPAQAAVINGVDWLCHTEMKNDPCDLKNDRTDMLTGKKTPATPVADADKQIDCFYLYPTVTDNLGLHAPGHQVPATESIARFQAAPFNGQCRVFAPNYRQMTLFGLTPAAIAAMVGNHDLPAVAYGDVLRAWKSYLRNDNQGRGVVIIGHSQGTMMARKLIREQIDPDPQLRKRFVGGILMGGNVTTREGRTTGGDFRNIPVCTQRGQAGCVTAYSTELIGLPSLFGNSWLDALSIAMGLPMGPGFQVACTDPAKLSGITRPVGATTPSKPFADGIISLLMAYTTFPEALPSTSSTWTTGKGRYTSSCVNTAGFHRLRVHPVIPQQVNEIPLFDTHLLDVNFGVERLVKIVELQKQTHLATA</sequence>
<evidence type="ECO:0008006" key="4">
    <source>
        <dbReference type="Google" id="ProtNLM"/>
    </source>
</evidence>